<proteinExistence type="predicted"/>
<dbReference type="AlphaFoldDB" id="A0AAV1KTN5"/>
<reference evidence="1 2" key="1">
    <citation type="submission" date="2023-11" db="EMBL/GenBank/DDBJ databases">
        <authorList>
            <person name="Hedman E."/>
            <person name="Englund M."/>
            <person name="Stromberg M."/>
            <person name="Nyberg Akerstrom W."/>
            <person name="Nylinder S."/>
            <person name="Jareborg N."/>
            <person name="Kallberg Y."/>
            <person name="Kronander E."/>
        </authorList>
    </citation>
    <scope>NUCLEOTIDE SEQUENCE [LARGE SCALE GENOMIC DNA]</scope>
</reference>
<accession>A0AAV1KTN5</accession>
<protein>
    <recommendedName>
        <fullName evidence="3">RNA polymerase alpha subunit</fullName>
    </recommendedName>
</protein>
<gene>
    <name evidence="1" type="ORF">PARMNEM_LOCUS7346</name>
</gene>
<evidence type="ECO:0000313" key="1">
    <source>
        <dbReference type="EMBL" id="CAK1586385.1"/>
    </source>
</evidence>
<dbReference type="EMBL" id="CAVLGL010000080">
    <property type="protein sequence ID" value="CAK1586385.1"/>
    <property type="molecule type" value="Genomic_DNA"/>
</dbReference>
<dbReference type="InterPro" id="IPR022048">
    <property type="entry name" value="Envelope_fusion-like"/>
</dbReference>
<name>A0AAV1KTN5_9NEOP</name>
<dbReference type="Proteomes" id="UP001314205">
    <property type="component" value="Unassembled WGS sequence"/>
</dbReference>
<keyword evidence="2" id="KW-1185">Reference proteome</keyword>
<sequence>MEKNHKNINRKFIAIENSVDQFKRELQNMPFTSEFISTAVMTSNLIISLRNIQQNLLDTITNIYNGKFGFHLLSPNQLRQELNVIASQLPKDLSLPIDNYNLYEIYNIQQVRARIRGNYIIFELKIPLISRDMFEVLEVIPVTYISENKEEIFVVPVSRYIAINLKKYSLVPLTEKDLDYVLEEISKLFCAIIKSLFTT</sequence>
<dbReference type="Pfam" id="PF12259">
    <property type="entry name" value="Baculo_F"/>
    <property type="match status" value="1"/>
</dbReference>
<comment type="caution">
    <text evidence="1">The sequence shown here is derived from an EMBL/GenBank/DDBJ whole genome shotgun (WGS) entry which is preliminary data.</text>
</comment>
<evidence type="ECO:0000313" key="2">
    <source>
        <dbReference type="Proteomes" id="UP001314205"/>
    </source>
</evidence>
<evidence type="ECO:0008006" key="3">
    <source>
        <dbReference type="Google" id="ProtNLM"/>
    </source>
</evidence>
<organism evidence="1 2">
    <name type="scientific">Parnassius mnemosyne</name>
    <name type="common">clouded apollo</name>
    <dbReference type="NCBI Taxonomy" id="213953"/>
    <lineage>
        <taxon>Eukaryota</taxon>
        <taxon>Metazoa</taxon>
        <taxon>Ecdysozoa</taxon>
        <taxon>Arthropoda</taxon>
        <taxon>Hexapoda</taxon>
        <taxon>Insecta</taxon>
        <taxon>Pterygota</taxon>
        <taxon>Neoptera</taxon>
        <taxon>Endopterygota</taxon>
        <taxon>Lepidoptera</taxon>
        <taxon>Glossata</taxon>
        <taxon>Ditrysia</taxon>
        <taxon>Papilionoidea</taxon>
        <taxon>Papilionidae</taxon>
        <taxon>Parnassiinae</taxon>
        <taxon>Parnassini</taxon>
        <taxon>Parnassius</taxon>
        <taxon>Driopa</taxon>
    </lineage>
</organism>